<dbReference type="EMBL" id="QFLI01000002">
    <property type="protein sequence ID" value="PXY02422.1"/>
    <property type="molecule type" value="Genomic_DNA"/>
</dbReference>
<organism evidence="1 2">
    <name type="scientific">Marinifilum breve</name>
    <dbReference type="NCBI Taxonomy" id="2184082"/>
    <lineage>
        <taxon>Bacteria</taxon>
        <taxon>Pseudomonadati</taxon>
        <taxon>Bacteroidota</taxon>
        <taxon>Bacteroidia</taxon>
        <taxon>Marinilabiliales</taxon>
        <taxon>Marinifilaceae</taxon>
    </lineage>
</organism>
<proteinExistence type="predicted"/>
<dbReference type="Proteomes" id="UP000248079">
    <property type="component" value="Unassembled WGS sequence"/>
</dbReference>
<dbReference type="OrthoDB" id="1116634at2"/>
<evidence type="ECO:0000313" key="2">
    <source>
        <dbReference type="Proteomes" id="UP000248079"/>
    </source>
</evidence>
<name>A0A2V4A0Y9_9BACT</name>
<accession>A0A2V4A0Y9</accession>
<reference evidence="1 2" key="1">
    <citation type="submission" date="2018-05" db="EMBL/GenBank/DDBJ databases">
        <title>Marinifilum breve JC075T sp. nov., a marine bacterium isolated from Yongle Blue Hole in the South China Sea.</title>
        <authorList>
            <person name="Fu T."/>
        </authorList>
    </citation>
    <scope>NUCLEOTIDE SEQUENCE [LARGE SCALE GENOMIC DNA]</scope>
    <source>
        <strain evidence="1 2">JC075</strain>
    </source>
</reference>
<dbReference type="AlphaFoldDB" id="A0A2V4A0Y9"/>
<dbReference type="RefSeq" id="WP_110360055.1">
    <property type="nucleotide sequence ID" value="NZ_QFLI01000002.1"/>
</dbReference>
<evidence type="ECO:0000313" key="1">
    <source>
        <dbReference type="EMBL" id="PXY02422.1"/>
    </source>
</evidence>
<keyword evidence="2" id="KW-1185">Reference proteome</keyword>
<dbReference type="PROSITE" id="PS51257">
    <property type="entry name" value="PROKAR_LIPOPROTEIN"/>
    <property type="match status" value="1"/>
</dbReference>
<sequence>MKAKRHVPYLIVLIALFTACDSDDTSFPIIESTDYFPIHIGDTWEYKDHIRKVTGSEMINNKEYREITHETYRADTLYYTYKTYFRTTGNNKVYKLNSDQSGEYLFADFNLNADDCWTYINNSIGREDEWTVTSLPEITFEFDDTELENCKRFFYNAMLIVDEEHTIVFAAGIGEINNFSNAWGLGDTIESATINGVTYRFK</sequence>
<protein>
    <submittedName>
        <fullName evidence="1">Uncharacterized protein</fullName>
    </submittedName>
</protein>
<comment type="caution">
    <text evidence="1">The sequence shown here is derived from an EMBL/GenBank/DDBJ whole genome shotgun (WGS) entry which is preliminary data.</text>
</comment>
<gene>
    <name evidence="1" type="ORF">DF185_07170</name>
</gene>